<dbReference type="EMBL" id="AAMEMH010000018">
    <property type="protein sequence ID" value="EDG5282012.1"/>
    <property type="molecule type" value="Genomic_DNA"/>
</dbReference>
<dbReference type="InterPro" id="IPR036630">
    <property type="entry name" value="Head_decoration_D_sf"/>
</dbReference>
<evidence type="ECO:0000313" key="8">
    <source>
        <dbReference type="EMBL" id="EDG5017059.1"/>
    </source>
</evidence>
<dbReference type="SUPFAM" id="SSF51274">
    <property type="entry name" value="Head decoration protein D (gpD, major capsid protein D)"/>
    <property type="match status" value="1"/>
</dbReference>
<evidence type="ECO:0000313" key="19">
    <source>
        <dbReference type="Proteomes" id="UP000254190"/>
    </source>
</evidence>
<dbReference type="InterPro" id="IPR004195">
    <property type="entry name" value="Head_decoration_D"/>
</dbReference>
<evidence type="ECO:0000313" key="7">
    <source>
        <dbReference type="EMBL" id="EDG4996337.1"/>
    </source>
</evidence>
<dbReference type="EMBL" id="AAMEKY010000016">
    <property type="protein sequence ID" value="EDG5127749.1"/>
    <property type="molecule type" value="Genomic_DNA"/>
</dbReference>
<reference evidence="3" key="5">
    <citation type="submission" date="2018-07" db="EMBL/GenBank/DDBJ databases">
        <authorList>
            <person name="Ashton P.M."/>
            <person name="Dallman T."/>
            <person name="Nair S."/>
            <person name="De Pinna E."/>
            <person name="Peters T."/>
            <person name="Grant K."/>
        </authorList>
    </citation>
    <scope>NUCLEOTIDE SEQUENCE</scope>
    <source>
        <strain evidence="7">136768</strain>
        <strain evidence="12">138330</strain>
        <strain evidence="13">143652</strain>
        <strain evidence="8">273631</strain>
        <strain evidence="10">330535</strain>
        <strain evidence="11">333944</strain>
        <strain evidence="9">337042</strain>
        <strain evidence="3">387147</strain>
        <strain evidence="5">470200</strain>
        <strain evidence="4">598023</strain>
        <strain evidence="6">692616</strain>
    </source>
</reference>
<reference evidence="14" key="2">
    <citation type="journal article" date="2018" name="Genome Biol.">
        <title>SKESA: strategic k-mer extension for scrupulous assemblies.</title>
        <authorList>
            <person name="Souvorov A."/>
            <person name="Agarwala R."/>
            <person name="Lipman D.J."/>
        </authorList>
    </citation>
    <scope>NUCLEOTIDE SEQUENCE</scope>
    <source>
        <strain evidence="14">BCW_3301</strain>
        <strain evidence="15">M123</strain>
    </source>
</reference>
<dbReference type="EMBL" id="AAHTVM010000002">
    <property type="protein sequence ID" value="ECA2720670.1"/>
    <property type="molecule type" value="Genomic_DNA"/>
</dbReference>
<dbReference type="Pfam" id="PF02924">
    <property type="entry name" value="HDPD"/>
    <property type="match status" value="1"/>
</dbReference>
<organism evidence="16 19">
    <name type="scientific">Salmonella enterica subsp. enterica serovar Bovismorbificans</name>
    <dbReference type="NCBI Taxonomy" id="58097"/>
    <lineage>
        <taxon>Bacteria</taxon>
        <taxon>Pseudomonadati</taxon>
        <taxon>Pseudomonadota</taxon>
        <taxon>Gammaproteobacteria</taxon>
        <taxon>Enterobacterales</taxon>
        <taxon>Enterobacteriaceae</taxon>
        <taxon>Salmonella</taxon>
    </lineage>
</organism>
<dbReference type="Proteomes" id="UP000839929">
    <property type="component" value="Unassembled WGS sequence"/>
</dbReference>
<dbReference type="EMBL" id="CQPA01000043">
    <property type="protein sequence ID" value="CNU92994.1"/>
    <property type="molecule type" value="Genomic_DNA"/>
</dbReference>
<evidence type="ECO:0000313" key="3">
    <source>
        <dbReference type="EMBL" id="EBS2454047.1"/>
    </source>
</evidence>
<accession>A0A0T9XJ66</accession>
<dbReference type="EMBL" id="AAGUWJ010000015">
    <property type="protein sequence ID" value="EBS2454047.1"/>
    <property type="molecule type" value="Genomic_DNA"/>
</dbReference>
<name>A0A0T9XJ66_SALET</name>
<dbReference type="EMBL" id="DAAMHM010000005">
    <property type="protein sequence ID" value="HAC6680590.1"/>
    <property type="molecule type" value="Genomic_DNA"/>
</dbReference>
<dbReference type="EMBL" id="DAAMEZ010000011">
    <property type="protein sequence ID" value="HAC6380644.1"/>
    <property type="molecule type" value="Genomic_DNA"/>
</dbReference>
<evidence type="ECO:0000313" key="16">
    <source>
        <dbReference type="EMBL" id="SUE47996.1"/>
    </source>
</evidence>
<dbReference type="EMBL" id="AAMEMC010000001">
    <property type="protein sequence ID" value="EDG5265316.1"/>
    <property type="molecule type" value="Genomic_DNA"/>
</dbReference>
<reference evidence="16 19" key="3">
    <citation type="submission" date="2018-06" db="EMBL/GenBank/DDBJ databases">
        <authorList>
            <consortium name="Pathogen Informatics"/>
            <person name="Doyle S."/>
        </authorList>
    </citation>
    <scope>NUCLEOTIDE SEQUENCE [LARGE SCALE GENOMIC DNA]</scope>
    <source>
        <strain evidence="16 19">NCTC5754</strain>
    </source>
</reference>
<proteinExistence type="predicted"/>
<evidence type="ECO:0000313" key="13">
    <source>
        <dbReference type="EMBL" id="EDG5371068.1"/>
    </source>
</evidence>
<evidence type="ECO:0000313" key="4">
    <source>
        <dbReference type="EMBL" id="ECA2720670.1"/>
    </source>
</evidence>
<dbReference type="EMBL" id="AAMEJW010000021">
    <property type="protein sequence ID" value="EDG4996337.1"/>
    <property type="molecule type" value="Genomic_DNA"/>
</dbReference>
<dbReference type="EMBL" id="AAIKGE010000004">
    <property type="protein sequence ID" value="ECF1445736.1"/>
    <property type="molecule type" value="Genomic_DNA"/>
</dbReference>
<dbReference type="EMBL" id="AAMEML010000038">
    <property type="protein sequence ID" value="EDG5291000.1"/>
    <property type="molecule type" value="Genomic_DNA"/>
</dbReference>
<evidence type="ECO:0000313" key="17">
    <source>
        <dbReference type="Proteomes" id="UP000039541"/>
    </source>
</evidence>
<evidence type="ECO:0000313" key="6">
    <source>
        <dbReference type="EMBL" id="ECF1445736.1"/>
    </source>
</evidence>
<evidence type="ECO:0000313" key="11">
    <source>
        <dbReference type="EMBL" id="EDG5282012.1"/>
    </source>
</evidence>
<evidence type="ECO:0000313" key="2">
    <source>
        <dbReference type="EMBL" id="CNU92994.1"/>
    </source>
</evidence>
<evidence type="ECO:0000313" key="10">
    <source>
        <dbReference type="EMBL" id="EDG5265316.1"/>
    </source>
</evidence>
<dbReference type="Proteomes" id="UP000039541">
    <property type="component" value="Unassembled WGS sequence"/>
</dbReference>
<dbReference type="AlphaFoldDB" id="A0A0T9XJ66"/>
<dbReference type="EMBL" id="UGVQ01000002">
    <property type="protein sequence ID" value="SUE47996.1"/>
    <property type="molecule type" value="Genomic_DNA"/>
</dbReference>
<evidence type="ECO:0000313" key="15">
    <source>
        <dbReference type="EMBL" id="HAC6680590.1"/>
    </source>
</evidence>
<sequence>MTFKTITQQRDEKRIFAGNDTAHTATGSNGIATATPALTPLMLEAATGKLVAWDGQSAGTAVGVLVLPLEGTESQLTYWKSGTFATEALLWPENVDAVKKANAFVGSAISHAALP</sequence>
<dbReference type="EMBL" id="AAIJHK010000015">
    <property type="protein sequence ID" value="ECE8537663.1"/>
    <property type="molecule type" value="Genomic_DNA"/>
</dbReference>
<dbReference type="EMBL" id="AAMEJY010000004">
    <property type="protein sequence ID" value="EDG5017059.1"/>
    <property type="molecule type" value="Genomic_DNA"/>
</dbReference>
<dbReference type="RefSeq" id="WP_000143301.1">
    <property type="nucleotide sequence ID" value="NZ_CBDGIL010000001.1"/>
</dbReference>
<evidence type="ECO:0000313" key="1">
    <source>
        <dbReference type="EMBL" id="CNU60935.1"/>
    </source>
</evidence>
<evidence type="ECO:0000313" key="18">
    <source>
        <dbReference type="Proteomes" id="UP000041314"/>
    </source>
</evidence>
<dbReference type="Gene3D" id="2.40.300.10">
    <property type="entry name" value="Head decoration protein D"/>
    <property type="match status" value="1"/>
</dbReference>
<reference evidence="17 18" key="1">
    <citation type="submission" date="2015-03" db="EMBL/GenBank/DDBJ databases">
        <authorList>
            <consortium name="Pathogen Informatics"/>
        </authorList>
    </citation>
    <scope>NUCLEOTIDE SEQUENCE [LARGE SCALE GENOMIC DNA]</scope>
    <source>
        <strain evidence="1 17">3476</strain>
        <strain evidence="2 18">A1104</strain>
    </source>
</reference>
<dbReference type="EMBL" id="CQPC01000045">
    <property type="protein sequence ID" value="CNU60935.1"/>
    <property type="molecule type" value="Genomic_DNA"/>
</dbReference>
<evidence type="ECO:0000313" key="5">
    <source>
        <dbReference type="EMBL" id="ECE8537663.1"/>
    </source>
</evidence>
<evidence type="ECO:0000313" key="14">
    <source>
        <dbReference type="EMBL" id="HAC6380644.1"/>
    </source>
</evidence>
<protein>
    <submittedName>
        <fullName evidence="1">Gifsy-1 prophage head protein gpshp</fullName>
    </submittedName>
    <submittedName>
        <fullName evidence="16">Head decoration protein</fullName>
    </submittedName>
</protein>
<dbReference type="Proteomes" id="UP000254190">
    <property type="component" value="Unassembled WGS sequence"/>
</dbReference>
<evidence type="ECO:0000313" key="9">
    <source>
        <dbReference type="EMBL" id="EDG5127749.1"/>
    </source>
</evidence>
<gene>
    <name evidence="1" type="primary">hdpD</name>
    <name evidence="8" type="ORF">B7N00_08820</name>
    <name evidence="7" type="ORF">B7N01_18150</name>
    <name evidence="9" type="ORF">B7N35_17125</name>
    <name evidence="13" type="ORF">B7N72_13235</name>
    <name evidence="11" type="ORF">B7N78_19825</name>
    <name evidence="12" type="ORF">B7N80_21825</name>
    <name evidence="10" type="ORF">B7N84_02975</name>
    <name evidence="3" type="ORF">DRU31_17290</name>
    <name evidence="6" type="ORF">E0916_07150</name>
    <name evidence="4" type="ORF">EJV93_05460</name>
    <name evidence="2" type="ORF">ERS008198_03912</name>
    <name evidence="1" type="ORF">ERS008202_03137</name>
    <name evidence="5" type="ORF">EWC73_15860</name>
    <name evidence="14" type="ORF">G0B02_16290</name>
    <name evidence="15" type="ORF">G0D18_07915</name>
    <name evidence="16" type="ORF">NCTC5754_02927</name>
</gene>
<dbReference type="Proteomes" id="UP000041314">
    <property type="component" value="Unassembled WGS sequence"/>
</dbReference>
<reference evidence="15" key="4">
    <citation type="submission" date="2018-07" db="EMBL/GenBank/DDBJ databases">
        <authorList>
            <consortium name="NCBI Pathogen Detection Project"/>
        </authorList>
    </citation>
    <scope>NUCLEOTIDE SEQUENCE</scope>
    <source>
        <strain evidence="14">BCW_3301</strain>
        <strain evidence="15">M123</strain>
    </source>
</reference>
<dbReference type="EMBL" id="AAMEMP010000013">
    <property type="protein sequence ID" value="EDG5371068.1"/>
    <property type="molecule type" value="Genomic_DNA"/>
</dbReference>
<evidence type="ECO:0000313" key="12">
    <source>
        <dbReference type="EMBL" id="EDG5291000.1"/>
    </source>
</evidence>